<dbReference type="OrthoDB" id="8963340at2759"/>
<feature type="domain" description="WH2" evidence="18">
    <location>
        <begin position="371"/>
        <end position="388"/>
    </location>
</feature>
<dbReference type="EMBL" id="OU896713">
    <property type="protein sequence ID" value="CAG9823446.1"/>
    <property type="molecule type" value="Genomic_DNA"/>
</dbReference>
<protein>
    <recommendedName>
        <fullName evidence="21">Neural Wiskott-Aldrich syndrome protein</fullName>
    </recommendedName>
</protein>
<keyword evidence="8" id="KW-0677">Repeat</keyword>
<dbReference type="Gene3D" id="2.30.29.30">
    <property type="entry name" value="Pleckstrin-homology domain (PH domain)/Phosphotyrosine-binding domain (PTB)"/>
    <property type="match status" value="1"/>
</dbReference>
<dbReference type="PROSITE" id="PS50108">
    <property type="entry name" value="CRIB"/>
    <property type="match status" value="1"/>
</dbReference>
<evidence type="ECO:0000256" key="12">
    <source>
        <dbReference type="ARBA" id="ARBA00023212"/>
    </source>
</evidence>
<dbReference type="InterPro" id="IPR033927">
    <property type="entry name" value="WASPfam_EVH1"/>
</dbReference>
<dbReference type="SMART" id="SM00246">
    <property type="entry name" value="WH2"/>
    <property type="match status" value="2"/>
</dbReference>
<keyword evidence="13" id="KW-0539">Nucleus</keyword>
<keyword evidence="5" id="KW-1003">Cell membrane</keyword>
<dbReference type="AlphaFoldDB" id="A0A9N9SN87"/>
<feature type="region of interest" description="Disordered" evidence="15">
    <location>
        <begin position="380"/>
        <end position="408"/>
    </location>
</feature>
<feature type="compositionally biased region" description="Polar residues" evidence="15">
    <location>
        <begin position="144"/>
        <end position="164"/>
    </location>
</feature>
<dbReference type="GO" id="GO:0005634">
    <property type="term" value="C:nucleus"/>
    <property type="evidence" value="ECO:0007669"/>
    <property type="project" value="UniProtKB-SubCell"/>
</dbReference>
<keyword evidence="10" id="KW-0472">Membrane</keyword>
<evidence type="ECO:0000313" key="19">
    <source>
        <dbReference type="EMBL" id="CAG9823446.1"/>
    </source>
</evidence>
<dbReference type="FunFam" id="3.90.810.10:FF:000003">
    <property type="entry name" value="Neural Wiskott-Aldrich syndrome protein-like"/>
    <property type="match status" value="1"/>
</dbReference>
<evidence type="ECO:0000259" key="17">
    <source>
        <dbReference type="PROSITE" id="PS50229"/>
    </source>
</evidence>
<feature type="domain" description="WH2" evidence="18">
    <location>
        <begin position="402"/>
        <end position="419"/>
    </location>
</feature>
<name>A0A9N9SN87_PHACE</name>
<dbReference type="FunFam" id="2.30.29.30:FF:000130">
    <property type="entry name" value="neural Wiskott-Aldrich syndrome protein"/>
    <property type="match status" value="1"/>
</dbReference>
<dbReference type="Proteomes" id="UP001153737">
    <property type="component" value="Chromosome 7"/>
</dbReference>
<evidence type="ECO:0000256" key="9">
    <source>
        <dbReference type="ARBA" id="ARBA00022960"/>
    </source>
</evidence>
<feature type="compositionally biased region" description="Pro residues" evidence="15">
    <location>
        <begin position="328"/>
        <end position="340"/>
    </location>
</feature>
<dbReference type="GO" id="GO:0005856">
    <property type="term" value="C:cytoskeleton"/>
    <property type="evidence" value="ECO:0007669"/>
    <property type="project" value="UniProtKB-SubCell"/>
</dbReference>
<dbReference type="Gene3D" id="3.90.810.10">
    <property type="entry name" value="CRIB domain"/>
    <property type="match status" value="1"/>
</dbReference>
<organism evidence="19 20">
    <name type="scientific">Phaedon cochleariae</name>
    <name type="common">Mustard beetle</name>
    <dbReference type="NCBI Taxonomy" id="80249"/>
    <lineage>
        <taxon>Eukaryota</taxon>
        <taxon>Metazoa</taxon>
        <taxon>Ecdysozoa</taxon>
        <taxon>Arthropoda</taxon>
        <taxon>Hexapoda</taxon>
        <taxon>Insecta</taxon>
        <taxon>Pterygota</taxon>
        <taxon>Neoptera</taxon>
        <taxon>Endopterygota</taxon>
        <taxon>Coleoptera</taxon>
        <taxon>Polyphaga</taxon>
        <taxon>Cucujiformia</taxon>
        <taxon>Chrysomeloidea</taxon>
        <taxon>Chrysomelidae</taxon>
        <taxon>Chrysomelinae</taxon>
        <taxon>Chrysomelini</taxon>
        <taxon>Phaedon</taxon>
    </lineage>
</organism>
<dbReference type="PROSITE" id="PS50229">
    <property type="entry name" value="WH1"/>
    <property type="match status" value="1"/>
</dbReference>
<evidence type="ECO:0000256" key="11">
    <source>
        <dbReference type="ARBA" id="ARBA00023139"/>
    </source>
</evidence>
<feature type="domain" description="WH1" evidence="17">
    <location>
        <begin position="24"/>
        <end position="134"/>
    </location>
</feature>
<sequence>MAPLVENHSSSLLTNEENLQLFKLLGNRCQSLCSTVVQLYTTQPPNHSQWIKKATGVLCFVKDNTRKNFFFRFFCLKRNVKLWEQEMYNNMDYLEGTKFFHMFEAKDYLVAFNFADIDEANDLLYVVRQKIHARKRREDKRSRQISQSQTLPSPTSHMQFSANKKTLDPAEKQAKRKRNITKADIGIPSNFVHVSHIGWSSSSGFDINTENEQLRAFFEKAGVSEQQLQDKSTREYIYDFINRNNVREAFVQDSTATDNQPPNVAPPPAVPPRGPLVTRPPHFRNAPPPPIPNKNGHATTPRKPRMEVAPPRKPAPAPSVPTLGVAPAGPPPPPPPPPLPVGGEDVAPPPPPPMALGTPRAVPRGGDVVDLNSALMQSIRNGTTLKSVEETNKTQTPPQEDARSGLLSEIRQGFKLRPVDERDVKGAPSPVPATRCDDLASALARALAKRSEVIHSEDDDDKSNASTDSEWED</sequence>
<dbReference type="InterPro" id="IPR003124">
    <property type="entry name" value="WH2_dom"/>
</dbReference>
<feature type="compositionally biased region" description="Polar residues" evidence="15">
    <location>
        <begin position="464"/>
        <end position="473"/>
    </location>
</feature>
<dbReference type="GO" id="GO:0007015">
    <property type="term" value="P:actin filament organization"/>
    <property type="evidence" value="ECO:0007669"/>
    <property type="project" value="InterPro"/>
</dbReference>
<reference evidence="19" key="2">
    <citation type="submission" date="2022-10" db="EMBL/GenBank/DDBJ databases">
        <authorList>
            <consortium name="ENA_rothamsted_submissions"/>
            <consortium name="culmorum"/>
            <person name="King R."/>
        </authorList>
    </citation>
    <scope>NUCLEOTIDE SEQUENCE</scope>
</reference>
<keyword evidence="12" id="KW-0206">Cytoskeleton</keyword>
<dbReference type="Gene3D" id="6.10.280.150">
    <property type="match status" value="1"/>
</dbReference>
<keyword evidence="20" id="KW-1185">Reference proteome</keyword>
<proteinExistence type="inferred from homology"/>
<dbReference type="Pfam" id="PF02205">
    <property type="entry name" value="WH2"/>
    <property type="match status" value="2"/>
</dbReference>
<evidence type="ECO:0000256" key="4">
    <source>
        <dbReference type="ARBA" id="ARBA00005720"/>
    </source>
</evidence>
<dbReference type="SMART" id="SM00461">
    <property type="entry name" value="WH1"/>
    <property type="match status" value="1"/>
</dbReference>
<dbReference type="InterPro" id="IPR039056">
    <property type="entry name" value="SPEC"/>
</dbReference>
<keyword evidence="7" id="KW-0597">Phosphoprotein</keyword>
<evidence type="ECO:0000256" key="10">
    <source>
        <dbReference type="ARBA" id="ARBA00023136"/>
    </source>
</evidence>
<dbReference type="GO" id="GO:0005886">
    <property type="term" value="C:plasma membrane"/>
    <property type="evidence" value="ECO:0007669"/>
    <property type="project" value="UniProtKB-SubCell"/>
</dbReference>
<dbReference type="InterPro" id="IPR000095">
    <property type="entry name" value="CRIB_dom"/>
</dbReference>
<keyword evidence="14" id="KW-0449">Lipoprotein</keyword>
<keyword evidence="9" id="KW-0133">Cell shape</keyword>
<evidence type="ECO:0000256" key="7">
    <source>
        <dbReference type="ARBA" id="ARBA00022553"/>
    </source>
</evidence>
<dbReference type="CDD" id="cd00132">
    <property type="entry name" value="CRIB"/>
    <property type="match status" value="1"/>
</dbReference>
<dbReference type="GO" id="GO:0003779">
    <property type="term" value="F:actin binding"/>
    <property type="evidence" value="ECO:0007669"/>
    <property type="project" value="InterPro"/>
</dbReference>
<feature type="domain" description="CRIB" evidence="16">
    <location>
        <begin position="185"/>
        <end position="198"/>
    </location>
</feature>
<dbReference type="SUPFAM" id="SSF50729">
    <property type="entry name" value="PH domain-like"/>
    <property type="match status" value="1"/>
</dbReference>
<keyword evidence="11" id="KW-0564">Palmitate</keyword>
<dbReference type="InterPro" id="IPR011026">
    <property type="entry name" value="WAS_C"/>
</dbReference>
<evidence type="ECO:0000256" key="5">
    <source>
        <dbReference type="ARBA" id="ARBA00022475"/>
    </source>
</evidence>
<dbReference type="GO" id="GO:0031267">
    <property type="term" value="F:small GTPase binding"/>
    <property type="evidence" value="ECO:0007669"/>
    <property type="project" value="InterPro"/>
</dbReference>
<evidence type="ECO:0000256" key="8">
    <source>
        <dbReference type="ARBA" id="ARBA00022737"/>
    </source>
</evidence>
<dbReference type="CDD" id="cd01205">
    <property type="entry name" value="EVH1_WASP-like"/>
    <property type="match status" value="1"/>
</dbReference>
<dbReference type="GO" id="GO:0035023">
    <property type="term" value="P:regulation of Rho protein signal transduction"/>
    <property type="evidence" value="ECO:0007669"/>
    <property type="project" value="InterPro"/>
</dbReference>
<accession>A0A9N9SN87</accession>
<evidence type="ECO:0000259" key="16">
    <source>
        <dbReference type="PROSITE" id="PS50108"/>
    </source>
</evidence>
<evidence type="ECO:0000256" key="14">
    <source>
        <dbReference type="ARBA" id="ARBA00023288"/>
    </source>
</evidence>
<gene>
    <name evidence="19" type="ORF">PHAECO_LOCUS11304</name>
</gene>
<evidence type="ECO:0000256" key="15">
    <source>
        <dbReference type="SAM" id="MobiDB-lite"/>
    </source>
</evidence>
<evidence type="ECO:0008006" key="21">
    <source>
        <dbReference type="Google" id="ProtNLM"/>
    </source>
</evidence>
<evidence type="ECO:0000313" key="20">
    <source>
        <dbReference type="Proteomes" id="UP001153737"/>
    </source>
</evidence>
<dbReference type="Pfam" id="PF00568">
    <property type="entry name" value="WH1"/>
    <property type="match status" value="1"/>
</dbReference>
<evidence type="ECO:0000256" key="13">
    <source>
        <dbReference type="ARBA" id="ARBA00023242"/>
    </source>
</evidence>
<evidence type="ECO:0000259" key="18">
    <source>
        <dbReference type="PROSITE" id="PS51082"/>
    </source>
</evidence>
<comment type="subcellular location">
    <subcellularLocation>
        <location evidence="2">Cell membrane</location>
        <topology evidence="2">Lipid-anchor</topology>
    </subcellularLocation>
    <subcellularLocation>
        <location evidence="3">Cytoplasm</location>
        <location evidence="3">Cytoskeleton</location>
    </subcellularLocation>
    <subcellularLocation>
        <location evidence="1">Nucleus</location>
    </subcellularLocation>
</comment>
<comment type="similarity">
    <text evidence="4">Belongs to the CDC42SE/SPEC family.</text>
</comment>
<evidence type="ECO:0000256" key="2">
    <source>
        <dbReference type="ARBA" id="ARBA00004193"/>
    </source>
</evidence>
<dbReference type="GO" id="GO:0008360">
    <property type="term" value="P:regulation of cell shape"/>
    <property type="evidence" value="ECO:0007669"/>
    <property type="project" value="UniProtKB-KW"/>
</dbReference>
<keyword evidence="6" id="KW-0963">Cytoplasm</keyword>
<feature type="compositionally biased region" description="Pro residues" evidence="15">
    <location>
        <begin position="263"/>
        <end position="274"/>
    </location>
</feature>
<evidence type="ECO:0000256" key="6">
    <source>
        <dbReference type="ARBA" id="ARBA00022490"/>
    </source>
</evidence>
<dbReference type="PROSITE" id="PS51082">
    <property type="entry name" value="WH2"/>
    <property type="match status" value="2"/>
</dbReference>
<reference evidence="19" key="1">
    <citation type="submission" date="2022-01" db="EMBL/GenBank/DDBJ databases">
        <authorList>
            <person name="King R."/>
        </authorList>
    </citation>
    <scope>NUCLEOTIDE SEQUENCE</scope>
</reference>
<feature type="region of interest" description="Disordered" evidence="15">
    <location>
        <begin position="136"/>
        <end position="173"/>
    </location>
</feature>
<dbReference type="InterPro" id="IPR036936">
    <property type="entry name" value="CRIB_dom_sf"/>
</dbReference>
<dbReference type="InterPro" id="IPR011993">
    <property type="entry name" value="PH-like_dom_sf"/>
</dbReference>
<dbReference type="InterPro" id="IPR000697">
    <property type="entry name" value="WH1/EVH1_dom"/>
</dbReference>
<evidence type="ECO:0000256" key="1">
    <source>
        <dbReference type="ARBA" id="ARBA00004123"/>
    </source>
</evidence>
<evidence type="ECO:0000256" key="3">
    <source>
        <dbReference type="ARBA" id="ARBA00004245"/>
    </source>
</evidence>
<dbReference type="SUPFAM" id="SSF47912">
    <property type="entry name" value="Wiscott-Aldrich syndrome protein, WASP, C-terminal domain"/>
    <property type="match status" value="1"/>
</dbReference>
<feature type="region of interest" description="Disordered" evidence="15">
    <location>
        <begin position="254"/>
        <end position="367"/>
    </location>
</feature>
<dbReference type="Pfam" id="PF00786">
    <property type="entry name" value="PBD"/>
    <property type="match status" value="1"/>
</dbReference>
<dbReference type="PANTHER" id="PTHR13502">
    <property type="entry name" value="CDC42 SMALL EFFECTOR PROTEIN HOMOLOG"/>
    <property type="match status" value="1"/>
</dbReference>
<feature type="region of interest" description="Disordered" evidence="15">
    <location>
        <begin position="449"/>
        <end position="473"/>
    </location>
</feature>
<dbReference type="PANTHER" id="PTHR13502:SF9">
    <property type="entry name" value="CRIB DOMAIN-CONTAINING PROTEIN"/>
    <property type="match status" value="1"/>
</dbReference>